<organism evidence="2 3">
    <name type="scientific">Sphingomonas panacis</name>
    <dbReference type="NCBI Taxonomy" id="1560345"/>
    <lineage>
        <taxon>Bacteria</taxon>
        <taxon>Pseudomonadati</taxon>
        <taxon>Pseudomonadota</taxon>
        <taxon>Alphaproteobacteria</taxon>
        <taxon>Sphingomonadales</taxon>
        <taxon>Sphingomonadaceae</taxon>
        <taxon>Sphingomonas</taxon>
    </lineage>
</organism>
<accession>A0A1B3Z9X6</accession>
<feature type="region of interest" description="Disordered" evidence="1">
    <location>
        <begin position="1"/>
        <end position="75"/>
    </location>
</feature>
<protein>
    <submittedName>
        <fullName evidence="2">Uncharacterized protein</fullName>
    </submittedName>
</protein>
<keyword evidence="3" id="KW-1185">Reference proteome</keyword>
<reference evidence="2 3" key="1">
    <citation type="submission" date="2016-01" db="EMBL/GenBank/DDBJ databases">
        <title>Complete genome and mega plasmid sequence of Sphingomonas panacis DCY99 elicits systemic resistance in rice to Xanthomonas oryzae.</title>
        <authorList>
            <person name="Kim Y.J."/>
            <person name="Yang D.C."/>
            <person name="Sing P."/>
        </authorList>
    </citation>
    <scope>NUCLEOTIDE SEQUENCE [LARGE SCALE GENOMIC DNA]</scope>
    <source>
        <strain evidence="2 3">DCY99</strain>
    </source>
</reference>
<gene>
    <name evidence="2" type="ORF">AWL63_09905</name>
</gene>
<dbReference type="AlphaFoldDB" id="A0A1B3Z9X6"/>
<feature type="compositionally biased region" description="Acidic residues" evidence="1">
    <location>
        <begin position="47"/>
        <end position="56"/>
    </location>
</feature>
<dbReference type="KEGG" id="span:AWL63_09905"/>
<dbReference type="Proteomes" id="UP000094256">
    <property type="component" value="Chromosome"/>
</dbReference>
<evidence type="ECO:0000313" key="3">
    <source>
        <dbReference type="Proteomes" id="UP000094256"/>
    </source>
</evidence>
<evidence type="ECO:0000256" key="1">
    <source>
        <dbReference type="SAM" id="MobiDB-lite"/>
    </source>
</evidence>
<sequence length="75" mass="8291">MWERDMSDNRANANEGADLSSDIDKQNPGETTTSDLTGGHDDRSDGEPTEAEEAEEMEKVQKDAAEEREENGGYQ</sequence>
<evidence type="ECO:0000313" key="2">
    <source>
        <dbReference type="EMBL" id="AOH84241.1"/>
    </source>
</evidence>
<proteinExistence type="predicted"/>
<dbReference type="STRING" id="1560345.AWL63_09905"/>
<dbReference type="EMBL" id="CP014168">
    <property type="protein sequence ID" value="AOH84241.1"/>
    <property type="molecule type" value="Genomic_DNA"/>
</dbReference>
<name>A0A1B3Z9X6_9SPHN</name>